<evidence type="ECO:0000313" key="1">
    <source>
        <dbReference type="EMBL" id="MBE9115298.1"/>
    </source>
</evidence>
<proteinExistence type="predicted"/>
<sequence>MTKLLMRVVRDTTFKQKPTAAKNLEARDRANIEADRTFVLVQPPEPSPEGHYKVFIEGKLDNRVTWYVEKEDIECVGAVSDHDSSQALYAFEEGLIGIARYATVLKQKPLSTAELATTAQFPIPFGTQLSLIEEPEVAENNHLKIFLHKIWQPDTAKGQLSEGSPQGITTWFIYNSHLTVTYPNEEGLA</sequence>
<dbReference type="AlphaFoldDB" id="A0A8J7DLL3"/>
<accession>A0A8J7DLL3</accession>
<protein>
    <submittedName>
        <fullName evidence="1">Uncharacterized protein</fullName>
    </submittedName>
</protein>
<gene>
    <name evidence="1" type="ORF">IQ249_05230</name>
</gene>
<name>A0A8J7DLL3_9CYAN</name>
<organism evidence="1 2">
    <name type="scientific">Lusitaniella coriacea LEGE 07157</name>
    <dbReference type="NCBI Taxonomy" id="945747"/>
    <lineage>
        <taxon>Bacteria</taxon>
        <taxon>Bacillati</taxon>
        <taxon>Cyanobacteriota</taxon>
        <taxon>Cyanophyceae</taxon>
        <taxon>Spirulinales</taxon>
        <taxon>Lusitaniellaceae</taxon>
        <taxon>Lusitaniella</taxon>
    </lineage>
</organism>
<reference evidence="1" key="1">
    <citation type="submission" date="2020-10" db="EMBL/GenBank/DDBJ databases">
        <authorList>
            <person name="Castelo-Branco R."/>
            <person name="Eusebio N."/>
            <person name="Adriana R."/>
            <person name="Vieira A."/>
            <person name="Brugerolle De Fraissinette N."/>
            <person name="Rezende De Castro R."/>
            <person name="Schneider M.P."/>
            <person name="Vasconcelos V."/>
            <person name="Leao P.N."/>
        </authorList>
    </citation>
    <scope>NUCLEOTIDE SEQUENCE</scope>
    <source>
        <strain evidence="1">LEGE 07157</strain>
    </source>
</reference>
<dbReference type="Proteomes" id="UP000654482">
    <property type="component" value="Unassembled WGS sequence"/>
</dbReference>
<keyword evidence="2" id="KW-1185">Reference proteome</keyword>
<evidence type="ECO:0000313" key="2">
    <source>
        <dbReference type="Proteomes" id="UP000654482"/>
    </source>
</evidence>
<dbReference type="RefSeq" id="WP_194028394.1">
    <property type="nucleotide sequence ID" value="NZ_JADEWZ010000006.1"/>
</dbReference>
<dbReference type="EMBL" id="JADEWZ010000006">
    <property type="protein sequence ID" value="MBE9115298.1"/>
    <property type="molecule type" value="Genomic_DNA"/>
</dbReference>
<comment type="caution">
    <text evidence="1">The sequence shown here is derived from an EMBL/GenBank/DDBJ whole genome shotgun (WGS) entry which is preliminary data.</text>
</comment>